<feature type="compositionally biased region" description="Low complexity" evidence="1">
    <location>
        <begin position="1"/>
        <end position="10"/>
    </location>
</feature>
<proteinExistence type="predicted"/>
<feature type="transmembrane region" description="Helical" evidence="2">
    <location>
        <begin position="262"/>
        <end position="284"/>
    </location>
</feature>
<keyword evidence="2" id="KW-1133">Transmembrane helix</keyword>
<accession>A0A239FEM7</accession>
<keyword evidence="3" id="KW-0804">Transcription</keyword>
<keyword evidence="4" id="KW-1185">Reference proteome</keyword>
<sequence>MSRTSTTKAAKAVKKRRRHQSAKAGDAAQDPQAARAAGPGRSAAPAEQPERIGAGTPRESGSGTRPTDPASALPEPRAQDAAAEAVRIAEAAQAAFDGLYTRNAPALLRQVELLTGSMPLARHAVHRAFDLAWQRWPEVAVDPDPAGWIRAEAHHHALAPWQQLLPWFRTPPRERSPFQRLPRGTRHAVLLHDGLGLSLRRTAAESLATTSMTRRRIVRGREALGEGAAVRLGDLLDEQPQPEYPAAMVRELSEQWLRIRTVGAVGATVLIALVTAVGLVFGPLSDRVAADRDPVGQRTSAPAP</sequence>
<dbReference type="EMBL" id="FZOF01000006">
    <property type="protein sequence ID" value="SNS55480.1"/>
    <property type="molecule type" value="Genomic_DNA"/>
</dbReference>
<dbReference type="RefSeq" id="WP_143681577.1">
    <property type="nucleotide sequence ID" value="NZ_FZOF01000006.1"/>
</dbReference>
<protein>
    <submittedName>
        <fullName evidence="3">DNA-directed RNA polymerase specialized sigma subunit, sigma24 family</fullName>
    </submittedName>
</protein>
<organism evidence="3 4">
    <name type="scientific">Actinacidiphila glaucinigra</name>
    <dbReference type="NCBI Taxonomy" id="235986"/>
    <lineage>
        <taxon>Bacteria</taxon>
        <taxon>Bacillati</taxon>
        <taxon>Actinomycetota</taxon>
        <taxon>Actinomycetes</taxon>
        <taxon>Kitasatosporales</taxon>
        <taxon>Streptomycetaceae</taxon>
        <taxon>Actinacidiphila</taxon>
    </lineage>
</organism>
<evidence type="ECO:0000313" key="3">
    <source>
        <dbReference type="EMBL" id="SNS55480.1"/>
    </source>
</evidence>
<keyword evidence="2" id="KW-0472">Membrane</keyword>
<evidence type="ECO:0000313" key="4">
    <source>
        <dbReference type="Proteomes" id="UP000198280"/>
    </source>
</evidence>
<evidence type="ECO:0000256" key="1">
    <source>
        <dbReference type="SAM" id="MobiDB-lite"/>
    </source>
</evidence>
<feature type="compositionally biased region" description="Low complexity" evidence="1">
    <location>
        <begin position="22"/>
        <end position="46"/>
    </location>
</feature>
<dbReference type="GO" id="GO:0000428">
    <property type="term" value="C:DNA-directed RNA polymerase complex"/>
    <property type="evidence" value="ECO:0007669"/>
    <property type="project" value="UniProtKB-KW"/>
</dbReference>
<gene>
    <name evidence="3" type="ORF">SAMN05216252_106466</name>
</gene>
<reference evidence="3 4" key="1">
    <citation type="submission" date="2017-06" db="EMBL/GenBank/DDBJ databases">
        <authorList>
            <person name="Kim H.J."/>
            <person name="Triplett B.A."/>
        </authorList>
    </citation>
    <scope>NUCLEOTIDE SEQUENCE [LARGE SCALE GENOMIC DNA]</scope>
    <source>
        <strain evidence="3 4">CGMCC 4.1858</strain>
    </source>
</reference>
<evidence type="ECO:0000256" key="2">
    <source>
        <dbReference type="SAM" id="Phobius"/>
    </source>
</evidence>
<feature type="region of interest" description="Disordered" evidence="1">
    <location>
        <begin position="1"/>
        <end position="84"/>
    </location>
</feature>
<dbReference type="Proteomes" id="UP000198280">
    <property type="component" value="Unassembled WGS sequence"/>
</dbReference>
<feature type="compositionally biased region" description="Basic residues" evidence="1">
    <location>
        <begin position="11"/>
        <end position="21"/>
    </location>
</feature>
<dbReference type="OrthoDB" id="3869980at2"/>
<name>A0A239FEM7_9ACTN</name>
<keyword evidence="3" id="KW-0240">DNA-directed RNA polymerase</keyword>
<keyword evidence="2" id="KW-0812">Transmembrane</keyword>
<dbReference type="AlphaFoldDB" id="A0A239FEM7"/>